<dbReference type="KEGG" id="nja:NSJP_0401"/>
<evidence type="ECO:0000256" key="7">
    <source>
        <dbReference type="SAM" id="MobiDB-lite"/>
    </source>
</evidence>
<dbReference type="InterPro" id="IPR051309">
    <property type="entry name" value="ABCF_ATPase"/>
</dbReference>
<gene>
    <name evidence="9" type="ORF">NSJP_0401</name>
</gene>
<evidence type="ECO:0000256" key="6">
    <source>
        <dbReference type="SAM" id="Coils"/>
    </source>
</evidence>
<evidence type="ECO:0000313" key="10">
    <source>
        <dbReference type="Proteomes" id="UP000192042"/>
    </source>
</evidence>
<proteinExistence type="inferred from homology"/>
<dbReference type="OrthoDB" id="9808609at2"/>
<evidence type="ECO:0000259" key="8">
    <source>
        <dbReference type="PROSITE" id="PS50893"/>
    </source>
</evidence>
<feature type="compositionally biased region" description="Polar residues" evidence="7">
    <location>
        <begin position="522"/>
        <end position="531"/>
    </location>
</feature>
<keyword evidence="3" id="KW-0067">ATP-binding</keyword>
<dbReference type="PANTHER" id="PTHR42855:SF2">
    <property type="entry name" value="DRUG RESISTANCE ABC TRANSPORTER,ATP-BINDING PROTEIN"/>
    <property type="match status" value="1"/>
</dbReference>
<sequence>MLQIESVHKQFSTKVLFNDASAHLRPHSRVGLVGPNGTGKTTLFKMILGEESPDEGAIRKRPRLQIGYLPQELETISGKTALDAAHRDQYPEHEAKRILSGLGFSEADFARPVENLSGGYRMRVALAHLLLSNPDVLMLDEPTNHLDKPTQRWFEDFLLNSKLTLLVISHDTAFLDRTVTHIWELRDRSIQEFRGNYTKFRELRAERDAQLHAAANRQAKEVARVQQFVDRFRYQANKARQVQSRIKQLEKVKLIELQRDTKRVKFRFPLPSTSGRHVLDLAGVSKRYGEKIVYGSLDFSVERGQRIALVGENGAGKSTLLKMLAGVLPPDKGTRTVGHGVSLHYFAQHQAETLNPEHTILESLGEVSSTAETNFLRGLAGAFLFSGPDQKKPVKALSGGERNRVALARMLVEPANTLLLDEPTNHLDPASVDVLTDALTEFPGTIIFISHDPTFLTRISTRIVEIEEGKARNFFGDYEYYLWKKAQELESIKENSEELEDAKSGQKGAKAGQPGTPAPTKAMTSQSQPKSSAGDRRDLNKTQARLEKQVARAESDIADQEGRIKERDQVLADPTLYQDLPKWNGLHQEQESWKKELERLTARWESLSAELTDVKQKLEALT</sequence>
<dbReference type="PROSITE" id="PS00211">
    <property type="entry name" value="ABC_TRANSPORTER_1"/>
    <property type="match status" value="1"/>
</dbReference>
<protein>
    <submittedName>
        <fullName evidence="9">Putative ABC-type transport system, ATPase component</fullName>
        <ecNumber evidence="9">3.6.3.-</ecNumber>
    </submittedName>
</protein>
<dbReference type="AlphaFoldDB" id="A0A1W1I156"/>
<dbReference type="Gene3D" id="1.10.287.380">
    <property type="entry name" value="Valyl-tRNA synthetase, C-terminal domain"/>
    <property type="match status" value="1"/>
</dbReference>
<dbReference type="FunFam" id="3.40.50.300:FF:000309">
    <property type="entry name" value="ABC transporter ATP-binding protein"/>
    <property type="match status" value="1"/>
</dbReference>
<dbReference type="GO" id="GO:0016887">
    <property type="term" value="F:ATP hydrolysis activity"/>
    <property type="evidence" value="ECO:0007669"/>
    <property type="project" value="InterPro"/>
</dbReference>
<evidence type="ECO:0000256" key="3">
    <source>
        <dbReference type="ARBA" id="ARBA00022840"/>
    </source>
</evidence>
<dbReference type="CDD" id="cd03221">
    <property type="entry name" value="ABCF_EF-3"/>
    <property type="match status" value="2"/>
</dbReference>
<dbReference type="Proteomes" id="UP000192042">
    <property type="component" value="Chromosome I"/>
</dbReference>
<dbReference type="InterPro" id="IPR032524">
    <property type="entry name" value="ABC_tran_C"/>
</dbReference>
<dbReference type="InterPro" id="IPR003593">
    <property type="entry name" value="AAA+_ATPase"/>
</dbReference>
<dbReference type="Pfam" id="PF12848">
    <property type="entry name" value="ABC_tran_Xtn"/>
    <property type="match status" value="1"/>
</dbReference>
<dbReference type="STRING" id="1325564.NSJP_0401"/>
<dbReference type="InterPro" id="IPR017871">
    <property type="entry name" value="ABC_transporter-like_CS"/>
</dbReference>
<feature type="coiled-coil region" evidence="6">
    <location>
        <begin position="590"/>
        <end position="617"/>
    </location>
</feature>
<organism evidence="9 10">
    <name type="scientific">Nitrospira japonica</name>
    <dbReference type="NCBI Taxonomy" id="1325564"/>
    <lineage>
        <taxon>Bacteria</taxon>
        <taxon>Pseudomonadati</taxon>
        <taxon>Nitrospirota</taxon>
        <taxon>Nitrospiria</taxon>
        <taxon>Nitrospirales</taxon>
        <taxon>Nitrospiraceae</taxon>
        <taxon>Nitrospira</taxon>
    </lineage>
</organism>
<keyword evidence="10" id="KW-1185">Reference proteome</keyword>
<dbReference type="GO" id="GO:0003677">
    <property type="term" value="F:DNA binding"/>
    <property type="evidence" value="ECO:0007669"/>
    <property type="project" value="InterPro"/>
</dbReference>
<feature type="region of interest" description="Disordered" evidence="7">
    <location>
        <begin position="547"/>
        <end position="566"/>
    </location>
</feature>
<dbReference type="Pfam" id="PF00005">
    <property type="entry name" value="ABC_tran"/>
    <property type="match status" value="2"/>
</dbReference>
<dbReference type="FunFam" id="3.40.50.300:FF:000011">
    <property type="entry name" value="Putative ABC transporter ATP-binding component"/>
    <property type="match status" value="1"/>
</dbReference>
<evidence type="ECO:0000256" key="1">
    <source>
        <dbReference type="ARBA" id="ARBA00022737"/>
    </source>
</evidence>
<feature type="compositionally biased region" description="Basic and acidic residues" evidence="7">
    <location>
        <begin position="494"/>
        <end position="504"/>
    </location>
</feature>
<feature type="region of interest" description="Disordered" evidence="7">
    <location>
        <begin position="494"/>
        <end position="539"/>
    </location>
</feature>
<dbReference type="InterPro" id="IPR032781">
    <property type="entry name" value="ABC_tran_Xtn"/>
</dbReference>
<feature type="domain" description="ABC transporter" evidence="8">
    <location>
        <begin position="2"/>
        <end position="212"/>
    </location>
</feature>
<evidence type="ECO:0000256" key="2">
    <source>
        <dbReference type="ARBA" id="ARBA00022741"/>
    </source>
</evidence>
<evidence type="ECO:0000256" key="4">
    <source>
        <dbReference type="ARBA" id="ARBA00049360"/>
    </source>
</evidence>
<dbReference type="RefSeq" id="WP_080885236.1">
    <property type="nucleotide sequence ID" value="NZ_LT828648.1"/>
</dbReference>
<dbReference type="EC" id="3.6.3.-" evidence="9"/>
<keyword evidence="1" id="KW-0677">Repeat</keyword>
<accession>A0A1W1I156</accession>
<evidence type="ECO:0000313" key="9">
    <source>
        <dbReference type="EMBL" id="SLM46573.1"/>
    </source>
</evidence>
<feature type="domain" description="ABC transporter" evidence="8">
    <location>
        <begin position="279"/>
        <end position="493"/>
    </location>
</feature>
<dbReference type="SUPFAM" id="SSF52540">
    <property type="entry name" value="P-loop containing nucleoside triphosphate hydrolases"/>
    <property type="match status" value="2"/>
</dbReference>
<keyword evidence="6" id="KW-0175">Coiled coil</keyword>
<dbReference type="PANTHER" id="PTHR42855">
    <property type="entry name" value="ABC TRANSPORTER ATP-BINDING SUBUNIT"/>
    <property type="match status" value="1"/>
</dbReference>
<dbReference type="InterPro" id="IPR003439">
    <property type="entry name" value="ABC_transporter-like_ATP-bd"/>
</dbReference>
<dbReference type="InterPro" id="IPR037118">
    <property type="entry name" value="Val-tRNA_synth_C_sf"/>
</dbReference>
<dbReference type="PROSITE" id="PS50893">
    <property type="entry name" value="ABC_TRANSPORTER_2"/>
    <property type="match status" value="2"/>
</dbReference>
<dbReference type="EMBL" id="LT828648">
    <property type="protein sequence ID" value="SLM46573.1"/>
    <property type="molecule type" value="Genomic_DNA"/>
</dbReference>
<comment type="catalytic activity">
    <reaction evidence="4">
        <text>ATP + H2O = ADP + phosphate + H(+)</text>
        <dbReference type="Rhea" id="RHEA:13065"/>
        <dbReference type="ChEBI" id="CHEBI:15377"/>
        <dbReference type="ChEBI" id="CHEBI:15378"/>
        <dbReference type="ChEBI" id="CHEBI:30616"/>
        <dbReference type="ChEBI" id="CHEBI:43474"/>
        <dbReference type="ChEBI" id="CHEBI:456216"/>
    </reaction>
</comment>
<keyword evidence="9" id="KW-0378">Hydrolase</keyword>
<keyword evidence="2" id="KW-0547">Nucleotide-binding</keyword>
<dbReference type="SMART" id="SM00382">
    <property type="entry name" value="AAA"/>
    <property type="match status" value="2"/>
</dbReference>
<dbReference type="Gene3D" id="3.40.50.300">
    <property type="entry name" value="P-loop containing nucleotide triphosphate hydrolases"/>
    <property type="match status" value="2"/>
</dbReference>
<dbReference type="GO" id="GO:0005524">
    <property type="term" value="F:ATP binding"/>
    <property type="evidence" value="ECO:0007669"/>
    <property type="project" value="UniProtKB-KW"/>
</dbReference>
<dbReference type="Pfam" id="PF16326">
    <property type="entry name" value="ABC_tran_CTD"/>
    <property type="match status" value="1"/>
</dbReference>
<name>A0A1W1I156_9BACT</name>
<dbReference type="InterPro" id="IPR027417">
    <property type="entry name" value="P-loop_NTPase"/>
</dbReference>
<evidence type="ECO:0000256" key="5">
    <source>
        <dbReference type="ARBA" id="ARBA00061478"/>
    </source>
</evidence>
<comment type="similarity">
    <text evidence="5">Belongs to the ABC transporter superfamily. ABCF family. Uup subfamily.</text>
</comment>
<reference evidence="9 10" key="1">
    <citation type="submission" date="2017-03" db="EMBL/GenBank/DDBJ databases">
        <authorList>
            <person name="Afonso C.L."/>
            <person name="Miller P.J."/>
            <person name="Scott M.A."/>
            <person name="Spackman E."/>
            <person name="Goraichik I."/>
            <person name="Dimitrov K.M."/>
            <person name="Suarez D.L."/>
            <person name="Swayne D.E."/>
        </authorList>
    </citation>
    <scope>NUCLEOTIDE SEQUENCE [LARGE SCALE GENOMIC DNA]</scope>
    <source>
        <strain evidence="9">Genome sequencing of Nitrospira japonica strain NJ11</strain>
    </source>
</reference>